<evidence type="ECO:0000313" key="7">
    <source>
        <dbReference type="EMBL" id="OGF14130.1"/>
    </source>
</evidence>
<evidence type="ECO:0000256" key="2">
    <source>
        <dbReference type="ARBA" id="ARBA00008954"/>
    </source>
</evidence>
<proteinExistence type="inferred from homology"/>
<dbReference type="InterPro" id="IPR015424">
    <property type="entry name" value="PyrdxlP-dep_Trfase"/>
</dbReference>
<organism evidence="7 8">
    <name type="scientific">Candidatus Edwardsbacteria bacterium GWF2_54_11</name>
    <dbReference type="NCBI Taxonomy" id="1817851"/>
    <lineage>
        <taxon>Bacteria</taxon>
        <taxon>Candidatus Edwardsiibacteriota</taxon>
    </lineage>
</organism>
<evidence type="ECO:0000256" key="4">
    <source>
        <dbReference type="ARBA" id="ARBA00022679"/>
    </source>
</evidence>
<dbReference type="PANTHER" id="PTHR11986">
    <property type="entry name" value="AMINOTRANSFERASE CLASS III"/>
    <property type="match status" value="1"/>
</dbReference>
<dbReference type="FunFam" id="3.40.640.10:FF:000013">
    <property type="entry name" value="4-aminobutyrate aminotransferase"/>
    <property type="match status" value="1"/>
</dbReference>
<dbReference type="CDD" id="cd00610">
    <property type="entry name" value="OAT_like"/>
    <property type="match status" value="1"/>
</dbReference>
<dbReference type="AlphaFoldDB" id="A0A1F5RI84"/>
<evidence type="ECO:0000256" key="6">
    <source>
        <dbReference type="RuleBase" id="RU003560"/>
    </source>
</evidence>
<comment type="cofactor">
    <cofactor evidence="1">
        <name>pyridoxal 5'-phosphate</name>
        <dbReference type="ChEBI" id="CHEBI:597326"/>
    </cofactor>
</comment>
<accession>A0A1F5RI84</accession>
<dbReference type="SUPFAM" id="SSF53383">
    <property type="entry name" value="PLP-dependent transferases"/>
    <property type="match status" value="1"/>
</dbReference>
<sequence length="446" mass="48777">MKVLKKPILKGALPGPKARAIVERDHKSLSPSYTRSYPAVIEKAQGVWMTDVDGNVLLDFCAGIAVNSTGHCHPQVVKAITEQANKFLHYSGTDFYYSPEVELAERLNSISPTGRDNRVFFCNSGAEAVEGALKLARYYTKRPQFIAFIGAFHGRTLGAVSCTGSKTTQKKGFFPTMPGVTHVPYPNCYHCVFNKTYPGCKLECIKYIEDVVLKTILPPEEVAAIVFEPIQGEGGYVVPPKEAVVALRKLADKHGMLLISDEIQSGMGRTGKWFAMEHFGVKPDIITMAKGIASGMPMGAIIASSKVMSWKPGAHGNTFSGNPVCCAAGIATYEIIKKDLMKNSAAVGSYMMAELKKMQKKHPAIGDIRGKGLMIGVELVKDRKTREKDHDLMEAVVQEAFKRGLLMLGCGTNTLRICPPLIITKEEAKVGLEILDQVLKKVARKR</sequence>
<dbReference type="PANTHER" id="PTHR11986:SF58">
    <property type="entry name" value="LEUCINE_METHIONINE RACEMASE"/>
    <property type="match status" value="1"/>
</dbReference>
<dbReference type="Proteomes" id="UP000177230">
    <property type="component" value="Unassembled WGS sequence"/>
</dbReference>
<dbReference type="InterPro" id="IPR050103">
    <property type="entry name" value="Class-III_PLP-dep_AT"/>
</dbReference>
<reference evidence="7 8" key="1">
    <citation type="journal article" date="2016" name="Nat. Commun.">
        <title>Thousands of microbial genomes shed light on interconnected biogeochemical processes in an aquifer system.</title>
        <authorList>
            <person name="Anantharaman K."/>
            <person name="Brown C.T."/>
            <person name="Hug L.A."/>
            <person name="Sharon I."/>
            <person name="Castelle C.J."/>
            <person name="Probst A.J."/>
            <person name="Thomas B.C."/>
            <person name="Singh A."/>
            <person name="Wilkins M.J."/>
            <person name="Karaoz U."/>
            <person name="Brodie E.L."/>
            <person name="Williams K.H."/>
            <person name="Hubbard S.S."/>
            <person name="Banfield J.F."/>
        </authorList>
    </citation>
    <scope>NUCLEOTIDE SEQUENCE [LARGE SCALE GENOMIC DNA]</scope>
</reference>
<protein>
    <submittedName>
        <fullName evidence="7">4-aminobutyrate aminotransferase</fullName>
    </submittedName>
</protein>
<dbReference type="GO" id="GO:0042802">
    <property type="term" value="F:identical protein binding"/>
    <property type="evidence" value="ECO:0007669"/>
    <property type="project" value="TreeGrafter"/>
</dbReference>
<dbReference type="EMBL" id="MFFM01000009">
    <property type="protein sequence ID" value="OGF14130.1"/>
    <property type="molecule type" value="Genomic_DNA"/>
</dbReference>
<keyword evidence="3 7" id="KW-0032">Aminotransferase</keyword>
<dbReference type="Gene3D" id="3.90.1150.10">
    <property type="entry name" value="Aspartate Aminotransferase, domain 1"/>
    <property type="match status" value="1"/>
</dbReference>
<keyword evidence="4 7" id="KW-0808">Transferase</keyword>
<keyword evidence="5 6" id="KW-0663">Pyridoxal phosphate</keyword>
<dbReference type="PROSITE" id="PS00600">
    <property type="entry name" value="AA_TRANSFER_CLASS_3"/>
    <property type="match status" value="1"/>
</dbReference>
<dbReference type="Pfam" id="PF00202">
    <property type="entry name" value="Aminotran_3"/>
    <property type="match status" value="1"/>
</dbReference>
<evidence type="ECO:0000256" key="1">
    <source>
        <dbReference type="ARBA" id="ARBA00001933"/>
    </source>
</evidence>
<evidence type="ECO:0000256" key="3">
    <source>
        <dbReference type="ARBA" id="ARBA00022576"/>
    </source>
</evidence>
<dbReference type="Gene3D" id="3.40.640.10">
    <property type="entry name" value="Type I PLP-dependent aspartate aminotransferase-like (Major domain)"/>
    <property type="match status" value="1"/>
</dbReference>
<evidence type="ECO:0000313" key="8">
    <source>
        <dbReference type="Proteomes" id="UP000177230"/>
    </source>
</evidence>
<dbReference type="GO" id="GO:0030170">
    <property type="term" value="F:pyridoxal phosphate binding"/>
    <property type="evidence" value="ECO:0007669"/>
    <property type="project" value="InterPro"/>
</dbReference>
<dbReference type="GO" id="GO:0008483">
    <property type="term" value="F:transaminase activity"/>
    <property type="evidence" value="ECO:0007669"/>
    <property type="project" value="UniProtKB-KW"/>
</dbReference>
<dbReference type="InterPro" id="IPR005814">
    <property type="entry name" value="Aminotrans_3"/>
</dbReference>
<dbReference type="PIRSF" id="PIRSF000521">
    <property type="entry name" value="Transaminase_4ab_Lys_Orn"/>
    <property type="match status" value="1"/>
</dbReference>
<name>A0A1F5RI84_9BACT</name>
<gene>
    <name evidence="7" type="ORF">A2024_06300</name>
</gene>
<comment type="similarity">
    <text evidence="2 6">Belongs to the class-III pyridoxal-phosphate-dependent aminotransferase family.</text>
</comment>
<dbReference type="InterPro" id="IPR015422">
    <property type="entry name" value="PyrdxlP-dep_Trfase_small"/>
</dbReference>
<dbReference type="InterPro" id="IPR049704">
    <property type="entry name" value="Aminotrans_3_PPA_site"/>
</dbReference>
<dbReference type="InterPro" id="IPR015421">
    <property type="entry name" value="PyrdxlP-dep_Trfase_major"/>
</dbReference>
<evidence type="ECO:0000256" key="5">
    <source>
        <dbReference type="ARBA" id="ARBA00022898"/>
    </source>
</evidence>
<comment type="caution">
    <text evidence="7">The sequence shown here is derived from an EMBL/GenBank/DDBJ whole genome shotgun (WGS) entry which is preliminary data.</text>
</comment>
<dbReference type="NCBIfam" id="NF004426">
    <property type="entry name" value="PRK05769.1"/>
    <property type="match status" value="1"/>
</dbReference>